<dbReference type="EMBL" id="OUUZ01000001">
    <property type="protein sequence ID" value="SPQ18299.1"/>
    <property type="molecule type" value="Genomic_DNA"/>
</dbReference>
<feature type="region of interest" description="Disordered" evidence="1">
    <location>
        <begin position="305"/>
        <end position="345"/>
    </location>
</feature>
<feature type="region of interest" description="Disordered" evidence="1">
    <location>
        <begin position="245"/>
        <end position="288"/>
    </location>
</feature>
<evidence type="ECO:0000256" key="1">
    <source>
        <dbReference type="SAM" id="MobiDB-lite"/>
    </source>
</evidence>
<organism evidence="2 3">
    <name type="scientific">Thermothielavioides terrestris</name>
    <dbReference type="NCBI Taxonomy" id="2587410"/>
    <lineage>
        <taxon>Eukaryota</taxon>
        <taxon>Fungi</taxon>
        <taxon>Dikarya</taxon>
        <taxon>Ascomycota</taxon>
        <taxon>Pezizomycotina</taxon>
        <taxon>Sordariomycetes</taxon>
        <taxon>Sordariomycetidae</taxon>
        <taxon>Sordariales</taxon>
        <taxon>Chaetomiaceae</taxon>
        <taxon>Thermothielavioides</taxon>
    </lineage>
</organism>
<feature type="compositionally biased region" description="Low complexity" evidence="1">
    <location>
        <begin position="84"/>
        <end position="93"/>
    </location>
</feature>
<protein>
    <submittedName>
        <fullName evidence="2">F9022fa0-0969-4e2e-9dab-3389a67aa1ee</fullName>
    </submittedName>
</protein>
<feature type="compositionally biased region" description="Basic residues" evidence="1">
    <location>
        <begin position="335"/>
        <end position="345"/>
    </location>
</feature>
<evidence type="ECO:0000313" key="2">
    <source>
        <dbReference type="EMBL" id="SPQ18299.1"/>
    </source>
</evidence>
<feature type="compositionally biased region" description="Basic and acidic residues" evidence="1">
    <location>
        <begin position="263"/>
        <end position="277"/>
    </location>
</feature>
<sequence>MATRQERMRDRMRGAGKHNVGDVDFGFIIPVAEEHLDEPEEPPFTEEPPRPPVPVPAPVLTARPTPNTSAKRKHLDRDAPHPSQPTTAPPTATGRDIYDIPDHSTEGGSTIPAPPSAILERSPSLPRPTRPAEPAEPEAEDQPMIDAPPVPLDQPTTSTRPAQRRTQPPRGPLSSVISATKRLSFDPSSSPPRHPVTARAGHEEMEVTESPADAPGSGRRRPLRLGAGTPVVGSSTLLHKVLEDVDGDGDGGEAAALGSSSPIERRVRTRRSGELRRARMSVSGAGPERAAAAAAASAAAVAESEAVEEVAEDSTALAGEDEGAEVEGAIGGQKNRNKSRRQRKK</sequence>
<feature type="compositionally biased region" description="Basic and acidic residues" evidence="1">
    <location>
        <begin position="1"/>
        <end position="13"/>
    </location>
</feature>
<gene>
    <name evidence="2" type="ORF">TT172_LOCUS718</name>
</gene>
<dbReference type="AlphaFoldDB" id="A0A446B753"/>
<name>A0A446B753_9PEZI</name>
<evidence type="ECO:0000313" key="3">
    <source>
        <dbReference type="Proteomes" id="UP000289323"/>
    </source>
</evidence>
<feature type="compositionally biased region" description="Basic and acidic residues" evidence="1">
    <location>
        <begin position="96"/>
        <end position="105"/>
    </location>
</feature>
<feature type="compositionally biased region" description="Acidic residues" evidence="1">
    <location>
        <begin position="35"/>
        <end position="44"/>
    </location>
</feature>
<feature type="region of interest" description="Disordered" evidence="1">
    <location>
        <begin position="1"/>
        <end position="231"/>
    </location>
</feature>
<reference evidence="2 3" key="1">
    <citation type="submission" date="2018-04" db="EMBL/GenBank/DDBJ databases">
        <authorList>
            <person name="Huttner S."/>
            <person name="Dainat J."/>
        </authorList>
    </citation>
    <scope>NUCLEOTIDE SEQUENCE [LARGE SCALE GENOMIC DNA]</scope>
</reference>
<proteinExistence type="predicted"/>
<feature type="compositionally biased region" description="Low complexity" evidence="1">
    <location>
        <begin position="154"/>
        <end position="168"/>
    </location>
</feature>
<accession>A0A446B753</accession>
<dbReference type="Proteomes" id="UP000289323">
    <property type="component" value="Unassembled WGS sequence"/>
</dbReference>